<evidence type="ECO:0000256" key="1">
    <source>
        <dbReference type="ARBA" id="ARBA00022649"/>
    </source>
</evidence>
<dbReference type="InterPro" id="IPR009956">
    <property type="entry name" value="Post-segregation_anti-tox_CcdA"/>
</dbReference>
<sequence length="76" mass="9138">MSSYITVSTKVKREVAEKAKALGINLSQFLREKLEEEVERRELERLSKELKNLRDVLEAIDIERITKYIREEREMR</sequence>
<dbReference type="EMBL" id="DSAY01000182">
    <property type="protein sequence ID" value="HDP16033.1"/>
    <property type="molecule type" value="Genomic_DNA"/>
</dbReference>
<organism evidence="3">
    <name type="scientific">Thermofilum adornatum</name>
    <dbReference type="NCBI Taxonomy" id="1365176"/>
    <lineage>
        <taxon>Archaea</taxon>
        <taxon>Thermoproteota</taxon>
        <taxon>Thermoprotei</taxon>
        <taxon>Thermofilales</taxon>
        <taxon>Thermofilaceae</taxon>
        <taxon>Thermofilum</taxon>
    </lineage>
</organism>
<protein>
    <submittedName>
        <fullName evidence="3">Uncharacterized protein</fullName>
    </submittedName>
</protein>
<dbReference type="Pfam" id="PF07362">
    <property type="entry name" value="CcdA"/>
    <property type="match status" value="1"/>
</dbReference>
<keyword evidence="2" id="KW-0175">Coiled coil</keyword>
<accession>A0A7C1GT74</accession>
<gene>
    <name evidence="3" type="ORF">ENN26_09720</name>
</gene>
<dbReference type="AlphaFoldDB" id="A0A7C1GT74"/>
<keyword evidence="1" id="KW-1277">Toxin-antitoxin system</keyword>
<comment type="caution">
    <text evidence="3">The sequence shown here is derived from an EMBL/GenBank/DDBJ whole genome shotgun (WGS) entry which is preliminary data.</text>
</comment>
<evidence type="ECO:0000313" key="3">
    <source>
        <dbReference type="EMBL" id="HDP16033.1"/>
    </source>
</evidence>
<proteinExistence type="predicted"/>
<feature type="coiled-coil region" evidence="2">
    <location>
        <begin position="26"/>
        <end position="63"/>
    </location>
</feature>
<name>A0A7C1GT74_9CREN</name>
<evidence type="ECO:0000256" key="2">
    <source>
        <dbReference type="SAM" id="Coils"/>
    </source>
</evidence>
<reference evidence="3" key="1">
    <citation type="journal article" date="2020" name="mSystems">
        <title>Genome- and Community-Level Interaction Insights into Carbon Utilization and Element Cycling Functions of Hydrothermarchaeota in Hydrothermal Sediment.</title>
        <authorList>
            <person name="Zhou Z."/>
            <person name="Liu Y."/>
            <person name="Xu W."/>
            <person name="Pan J."/>
            <person name="Luo Z.H."/>
            <person name="Li M."/>
        </authorList>
    </citation>
    <scope>NUCLEOTIDE SEQUENCE [LARGE SCALE GENOMIC DNA]</scope>
    <source>
        <strain evidence="3">SpSt-116</strain>
    </source>
</reference>